<reference evidence="3" key="2">
    <citation type="journal article" date="2018" name="Plant J.">
        <title>The Sorghum bicolor reference genome: improved assembly, gene annotations, a transcriptome atlas, and signatures of genome organization.</title>
        <authorList>
            <person name="McCormick R.F."/>
            <person name="Truong S.K."/>
            <person name="Sreedasyam A."/>
            <person name="Jenkins J."/>
            <person name="Shu S."/>
            <person name="Sims D."/>
            <person name="Kennedy M."/>
            <person name="Amirebrahimi M."/>
            <person name="Weers B.D."/>
            <person name="McKinley B."/>
            <person name="Mattison A."/>
            <person name="Morishige D.T."/>
            <person name="Grimwood J."/>
            <person name="Schmutz J."/>
            <person name="Mullet J.E."/>
        </authorList>
    </citation>
    <scope>NUCLEOTIDE SEQUENCE [LARGE SCALE GENOMIC DNA]</scope>
    <source>
        <strain evidence="3">cv. BTx623</strain>
    </source>
</reference>
<evidence type="ECO:0000256" key="1">
    <source>
        <dbReference type="SAM" id="MobiDB-lite"/>
    </source>
</evidence>
<evidence type="ECO:0000313" key="2">
    <source>
        <dbReference type="EMBL" id="KXG31049.1"/>
    </source>
</evidence>
<keyword evidence="3" id="KW-1185">Reference proteome</keyword>
<gene>
    <name evidence="2" type="ORF">SORBI_3004G288800</name>
</gene>
<dbReference type="Gramene" id="KXG31049">
    <property type="protein sequence ID" value="KXG31049"/>
    <property type="gene ID" value="SORBI_3004G288800"/>
</dbReference>
<proteinExistence type="predicted"/>
<dbReference type="AlphaFoldDB" id="A0A194YS35"/>
<name>A0A194YS35_SORBI</name>
<sequence length="140" mass="15083">MQARARWPGGGSTCVARAPRPVGASRGRRWQAPHGRHVSAAESRCGVRKLGGQGQYYCTCSNGLVSCSLQLAQRCSVRARSCPLSYSCVILICRGYKNSETQPEIPAPCRRAPRLHLQGRSGSLPSQGPQSSSFIKRASV</sequence>
<dbReference type="EMBL" id="CM000763">
    <property type="protein sequence ID" value="KXG31049.1"/>
    <property type="molecule type" value="Genomic_DNA"/>
</dbReference>
<feature type="region of interest" description="Disordered" evidence="1">
    <location>
        <begin position="118"/>
        <end position="140"/>
    </location>
</feature>
<protein>
    <submittedName>
        <fullName evidence="2">Uncharacterized protein</fullName>
    </submittedName>
</protein>
<organism evidence="2 3">
    <name type="scientific">Sorghum bicolor</name>
    <name type="common">Sorghum</name>
    <name type="synonym">Sorghum vulgare</name>
    <dbReference type="NCBI Taxonomy" id="4558"/>
    <lineage>
        <taxon>Eukaryota</taxon>
        <taxon>Viridiplantae</taxon>
        <taxon>Streptophyta</taxon>
        <taxon>Embryophyta</taxon>
        <taxon>Tracheophyta</taxon>
        <taxon>Spermatophyta</taxon>
        <taxon>Magnoliopsida</taxon>
        <taxon>Liliopsida</taxon>
        <taxon>Poales</taxon>
        <taxon>Poaceae</taxon>
        <taxon>PACMAD clade</taxon>
        <taxon>Panicoideae</taxon>
        <taxon>Andropogonodae</taxon>
        <taxon>Andropogoneae</taxon>
        <taxon>Sorghinae</taxon>
        <taxon>Sorghum</taxon>
    </lineage>
</organism>
<reference evidence="2 3" key="1">
    <citation type="journal article" date="2009" name="Nature">
        <title>The Sorghum bicolor genome and the diversification of grasses.</title>
        <authorList>
            <person name="Paterson A.H."/>
            <person name="Bowers J.E."/>
            <person name="Bruggmann R."/>
            <person name="Dubchak I."/>
            <person name="Grimwood J."/>
            <person name="Gundlach H."/>
            <person name="Haberer G."/>
            <person name="Hellsten U."/>
            <person name="Mitros T."/>
            <person name="Poliakov A."/>
            <person name="Schmutz J."/>
            <person name="Spannagl M."/>
            <person name="Tang H."/>
            <person name="Wang X."/>
            <person name="Wicker T."/>
            <person name="Bharti A.K."/>
            <person name="Chapman J."/>
            <person name="Feltus F.A."/>
            <person name="Gowik U."/>
            <person name="Grigoriev I.V."/>
            <person name="Lyons E."/>
            <person name="Maher C.A."/>
            <person name="Martis M."/>
            <person name="Narechania A."/>
            <person name="Otillar R.P."/>
            <person name="Penning B.W."/>
            <person name="Salamov A.A."/>
            <person name="Wang Y."/>
            <person name="Zhang L."/>
            <person name="Carpita N.C."/>
            <person name="Freeling M."/>
            <person name="Gingle A.R."/>
            <person name="Hash C.T."/>
            <person name="Keller B."/>
            <person name="Klein P."/>
            <person name="Kresovich S."/>
            <person name="McCann M.C."/>
            <person name="Ming R."/>
            <person name="Peterson D.G."/>
            <person name="Mehboob-ur-Rahman"/>
            <person name="Ware D."/>
            <person name="Westhoff P."/>
            <person name="Mayer K.F."/>
            <person name="Messing J."/>
            <person name="Rokhsar D.S."/>
        </authorList>
    </citation>
    <scope>NUCLEOTIDE SEQUENCE [LARGE SCALE GENOMIC DNA]</scope>
    <source>
        <strain evidence="3">cv. BTx623</strain>
    </source>
</reference>
<feature type="compositionally biased region" description="Low complexity" evidence="1">
    <location>
        <begin position="118"/>
        <end position="133"/>
    </location>
</feature>
<dbReference type="Proteomes" id="UP000000768">
    <property type="component" value="Chromosome 4"/>
</dbReference>
<dbReference type="InParanoid" id="A0A194YS35"/>
<accession>A0A194YS35</accession>
<evidence type="ECO:0000313" key="3">
    <source>
        <dbReference type="Proteomes" id="UP000000768"/>
    </source>
</evidence>